<dbReference type="PROSITE" id="PS50048">
    <property type="entry name" value="ZN2_CY6_FUNGAL_2"/>
    <property type="match status" value="1"/>
</dbReference>
<dbReference type="Gene3D" id="4.10.240.10">
    <property type="entry name" value="Zn(2)-C6 fungal-type DNA-binding domain"/>
    <property type="match status" value="1"/>
</dbReference>
<accession>A0A420RD62</accession>
<dbReference type="EMBL" id="MRCY01000023">
    <property type="protein sequence ID" value="RKL14965.1"/>
    <property type="molecule type" value="Genomic_DNA"/>
</dbReference>
<dbReference type="AlphaFoldDB" id="A0A420RD62"/>
<dbReference type="VEuPathDB" id="FungiDB:FOIG_06258"/>
<evidence type="ECO:0000313" key="5">
    <source>
        <dbReference type="Proteomes" id="UP000285860"/>
    </source>
</evidence>
<dbReference type="VEuPathDB" id="FungiDB:FOXG_05874"/>
<dbReference type="SUPFAM" id="SSF57701">
    <property type="entry name" value="Zn2/Cys6 DNA-binding domain"/>
    <property type="match status" value="1"/>
</dbReference>
<keyword evidence="1" id="KW-0539">Nucleus</keyword>
<sequence length="269" mass="29657">MFSQGGTSSSDQQGQGNKRQRTAAMYHRKRAVTACQSCRLRKTKCDNVRPVCGFCSRNGAQCVYPGSGSDSDYSSYDPASLTILDRLNHVVSLLESRPLAVLVNESGSFTRPSEPFDSSGRQAAISQPLRVTPIQASSDPTTHVPENDILQVLDRLDFPSTSNNCESIMRWPIFQDLVPEVHSFVLELNEDVEAGPSDARGVSGGKGVQEEDFIQLSKRFLAYVHVKNPILDVKDYKKKVREAAENGPRWDGASCLVVSIHSIRFNGSY</sequence>
<organism evidence="4 5">
    <name type="scientific">Fusarium oxysporum</name>
    <name type="common">Fusarium vascular wilt</name>
    <dbReference type="NCBI Taxonomy" id="5507"/>
    <lineage>
        <taxon>Eukaryota</taxon>
        <taxon>Fungi</taxon>
        <taxon>Dikarya</taxon>
        <taxon>Ascomycota</taxon>
        <taxon>Pezizomycotina</taxon>
        <taxon>Sordariomycetes</taxon>
        <taxon>Hypocreomycetidae</taxon>
        <taxon>Hypocreales</taxon>
        <taxon>Nectriaceae</taxon>
        <taxon>Fusarium</taxon>
        <taxon>Fusarium oxysporum species complex</taxon>
    </lineage>
</organism>
<dbReference type="PANTHER" id="PTHR47785:SF5">
    <property type="entry name" value="ZN(II)2CYS6 TRANSCRIPTION FACTOR (EUROFUNG)"/>
    <property type="match status" value="1"/>
</dbReference>
<dbReference type="InterPro" id="IPR053181">
    <property type="entry name" value="EcdB-like_regulator"/>
</dbReference>
<name>A0A420RD62_FUSOX</name>
<feature type="domain" description="Zn(2)-C6 fungal-type" evidence="3">
    <location>
        <begin position="34"/>
        <end position="64"/>
    </location>
</feature>
<dbReference type="GO" id="GO:0008270">
    <property type="term" value="F:zinc ion binding"/>
    <property type="evidence" value="ECO:0007669"/>
    <property type="project" value="InterPro"/>
</dbReference>
<comment type="caution">
    <text evidence="4">The sequence shown here is derived from an EMBL/GenBank/DDBJ whole genome shotgun (WGS) entry which is preliminary data.</text>
</comment>
<dbReference type="PANTHER" id="PTHR47785">
    <property type="entry name" value="ZN(II)2CYS6 TRANSCRIPTION FACTOR (EUROFUNG)-RELATED-RELATED"/>
    <property type="match status" value="1"/>
</dbReference>
<reference evidence="4 5" key="1">
    <citation type="journal article" date="2018" name="Sci. Rep.">
        <title>Characterisation of pathogen-specific regions and novel effector candidates in Fusarium oxysporum f. sp. cepae.</title>
        <authorList>
            <person name="Armitage A.D."/>
            <person name="Taylor A."/>
            <person name="Sobczyk M.K."/>
            <person name="Baxter L."/>
            <person name="Greenfield B.P."/>
            <person name="Bates H.J."/>
            <person name="Wilson F."/>
            <person name="Jackson A.C."/>
            <person name="Ott S."/>
            <person name="Harrison R.J."/>
            <person name="Clarkson J.P."/>
        </authorList>
    </citation>
    <scope>NUCLEOTIDE SEQUENCE [LARGE SCALE GENOMIC DNA]</scope>
    <source>
        <strain evidence="4 5">Fo_A28</strain>
    </source>
</reference>
<dbReference type="PROSITE" id="PS00463">
    <property type="entry name" value="ZN2_CY6_FUNGAL_1"/>
    <property type="match status" value="1"/>
</dbReference>
<dbReference type="VEuPathDB" id="FungiDB:FOC1_g10011896"/>
<dbReference type="Pfam" id="PF00172">
    <property type="entry name" value="Zn_clus"/>
    <property type="match status" value="1"/>
</dbReference>
<dbReference type="VEuPathDB" id="FungiDB:FOMG_11752"/>
<gene>
    <name evidence="4" type="ORF">BFJ68_g6098</name>
</gene>
<dbReference type="SMART" id="SM00066">
    <property type="entry name" value="GAL4"/>
    <property type="match status" value="1"/>
</dbReference>
<evidence type="ECO:0000256" key="1">
    <source>
        <dbReference type="ARBA" id="ARBA00023242"/>
    </source>
</evidence>
<dbReference type="InterPro" id="IPR036864">
    <property type="entry name" value="Zn2-C6_fun-type_DNA-bd_sf"/>
</dbReference>
<evidence type="ECO:0000256" key="2">
    <source>
        <dbReference type="SAM" id="MobiDB-lite"/>
    </source>
</evidence>
<dbReference type="InterPro" id="IPR001138">
    <property type="entry name" value="Zn2Cys6_DnaBD"/>
</dbReference>
<proteinExistence type="predicted"/>
<feature type="region of interest" description="Disordered" evidence="2">
    <location>
        <begin position="1"/>
        <end position="22"/>
    </location>
</feature>
<feature type="compositionally biased region" description="Low complexity" evidence="2">
    <location>
        <begin position="1"/>
        <end position="16"/>
    </location>
</feature>
<evidence type="ECO:0000313" key="4">
    <source>
        <dbReference type="EMBL" id="RKL14965.1"/>
    </source>
</evidence>
<dbReference type="Proteomes" id="UP000285860">
    <property type="component" value="Unassembled WGS sequence"/>
</dbReference>
<dbReference type="VEuPathDB" id="FungiDB:FOZG_07731"/>
<dbReference type="CDD" id="cd00067">
    <property type="entry name" value="GAL4"/>
    <property type="match status" value="1"/>
</dbReference>
<evidence type="ECO:0000259" key="3">
    <source>
        <dbReference type="PROSITE" id="PS50048"/>
    </source>
</evidence>
<protein>
    <recommendedName>
        <fullName evidence="3">Zn(2)-C6 fungal-type domain-containing protein</fullName>
    </recommendedName>
</protein>
<dbReference type="GO" id="GO:0000981">
    <property type="term" value="F:DNA-binding transcription factor activity, RNA polymerase II-specific"/>
    <property type="evidence" value="ECO:0007669"/>
    <property type="project" value="InterPro"/>
</dbReference>